<comment type="similarity">
    <text evidence="7">Belongs to the binding-protein-dependent transport system permease family.</text>
</comment>
<evidence type="ECO:0000256" key="4">
    <source>
        <dbReference type="ARBA" id="ARBA00022692"/>
    </source>
</evidence>
<dbReference type="PANTHER" id="PTHR30151">
    <property type="entry name" value="ALKANE SULFONATE ABC TRANSPORTER-RELATED, MEMBRANE SUBUNIT"/>
    <property type="match status" value="1"/>
</dbReference>
<comment type="subcellular location">
    <subcellularLocation>
        <location evidence="1 7">Cell membrane</location>
        <topology evidence="1 7">Multi-pass membrane protein</topology>
    </subcellularLocation>
</comment>
<dbReference type="PANTHER" id="PTHR30151:SF38">
    <property type="entry name" value="ALIPHATIC SULFONATES TRANSPORT PERMEASE PROTEIN SSUC-RELATED"/>
    <property type="match status" value="1"/>
</dbReference>
<dbReference type="GO" id="GO:0042918">
    <property type="term" value="P:alkanesulfonate transmembrane transport"/>
    <property type="evidence" value="ECO:0007669"/>
    <property type="project" value="UniProtKB-ARBA"/>
</dbReference>
<feature type="transmembrane region" description="Helical" evidence="7">
    <location>
        <begin position="220"/>
        <end position="239"/>
    </location>
</feature>
<feature type="transmembrane region" description="Helical" evidence="7">
    <location>
        <begin position="99"/>
        <end position="119"/>
    </location>
</feature>
<accession>A0A0B5BDH9</accession>
<proteinExistence type="inferred from homology"/>
<gene>
    <name evidence="9" type="ORF">GPICK_01120</name>
</gene>
<feature type="transmembrane region" description="Helical" evidence="7">
    <location>
        <begin position="165"/>
        <end position="182"/>
    </location>
</feature>
<keyword evidence="4 7" id="KW-0812">Transmembrane</keyword>
<protein>
    <submittedName>
        <fullName evidence="9">ABC transporter permease</fullName>
    </submittedName>
</protein>
<evidence type="ECO:0000259" key="8">
    <source>
        <dbReference type="PROSITE" id="PS50928"/>
    </source>
</evidence>
<dbReference type="PROSITE" id="PS50928">
    <property type="entry name" value="ABC_TM1"/>
    <property type="match status" value="1"/>
</dbReference>
<dbReference type="InterPro" id="IPR035906">
    <property type="entry name" value="MetI-like_sf"/>
</dbReference>
<organism evidence="9 10">
    <name type="scientific">Geobacter pickeringii</name>
    <dbReference type="NCBI Taxonomy" id="345632"/>
    <lineage>
        <taxon>Bacteria</taxon>
        <taxon>Pseudomonadati</taxon>
        <taxon>Thermodesulfobacteriota</taxon>
        <taxon>Desulfuromonadia</taxon>
        <taxon>Geobacterales</taxon>
        <taxon>Geobacteraceae</taxon>
        <taxon>Geobacter</taxon>
    </lineage>
</organism>
<dbReference type="Gene3D" id="1.10.3720.10">
    <property type="entry name" value="MetI-like"/>
    <property type="match status" value="1"/>
</dbReference>
<dbReference type="HOGENOM" id="CLU_046113_1_4_7"/>
<evidence type="ECO:0000256" key="2">
    <source>
        <dbReference type="ARBA" id="ARBA00022448"/>
    </source>
</evidence>
<evidence type="ECO:0000256" key="7">
    <source>
        <dbReference type="RuleBase" id="RU363032"/>
    </source>
</evidence>
<dbReference type="SUPFAM" id="SSF161098">
    <property type="entry name" value="MetI-like"/>
    <property type="match status" value="1"/>
</dbReference>
<dbReference type="Pfam" id="PF00528">
    <property type="entry name" value="BPD_transp_1"/>
    <property type="match status" value="1"/>
</dbReference>
<dbReference type="InterPro" id="IPR000515">
    <property type="entry name" value="MetI-like"/>
</dbReference>
<evidence type="ECO:0000313" key="9">
    <source>
        <dbReference type="EMBL" id="AJE04768.1"/>
    </source>
</evidence>
<evidence type="ECO:0000256" key="5">
    <source>
        <dbReference type="ARBA" id="ARBA00022989"/>
    </source>
</evidence>
<keyword evidence="6 7" id="KW-0472">Membrane</keyword>
<name>A0A0B5BDH9_9BACT</name>
<dbReference type="AlphaFoldDB" id="A0A0B5BDH9"/>
<evidence type="ECO:0000256" key="1">
    <source>
        <dbReference type="ARBA" id="ARBA00004651"/>
    </source>
</evidence>
<dbReference type="GO" id="GO:0005886">
    <property type="term" value="C:plasma membrane"/>
    <property type="evidence" value="ECO:0007669"/>
    <property type="project" value="UniProtKB-SubCell"/>
</dbReference>
<evidence type="ECO:0000256" key="6">
    <source>
        <dbReference type="ARBA" id="ARBA00023136"/>
    </source>
</evidence>
<reference evidence="9 10" key="1">
    <citation type="journal article" date="2015" name="Genome Announc.">
        <title>Complete Genome of Geobacter pickeringii G13T, a Metal-Reducing Isolate from Sedimentary Kaolin Deposits.</title>
        <authorList>
            <person name="Badalamenti J.P."/>
            <person name="Bond D.R."/>
        </authorList>
    </citation>
    <scope>NUCLEOTIDE SEQUENCE [LARGE SCALE GENOMIC DNA]</scope>
    <source>
        <strain evidence="9 10">G13</strain>
    </source>
</reference>
<dbReference type="FunFam" id="1.10.3720.10:FF:000003">
    <property type="entry name" value="Aliphatic sulfonate ABC transporter permease"/>
    <property type="match status" value="1"/>
</dbReference>
<keyword evidence="2 7" id="KW-0813">Transport</keyword>
<dbReference type="KEGG" id="gpi:GPICK_01120"/>
<feature type="domain" description="ABC transmembrane type-1" evidence="8">
    <location>
        <begin position="55"/>
        <end position="239"/>
    </location>
</feature>
<feature type="transmembrane region" description="Helical" evidence="7">
    <location>
        <begin position="66"/>
        <end position="87"/>
    </location>
</feature>
<feature type="transmembrane region" description="Helical" evidence="7">
    <location>
        <begin position="125"/>
        <end position="144"/>
    </location>
</feature>
<dbReference type="EMBL" id="CP009788">
    <property type="protein sequence ID" value="AJE04768.1"/>
    <property type="molecule type" value="Genomic_DNA"/>
</dbReference>
<keyword evidence="3" id="KW-1003">Cell membrane</keyword>
<evidence type="ECO:0000256" key="3">
    <source>
        <dbReference type="ARBA" id="ARBA00022475"/>
    </source>
</evidence>
<dbReference type="Proteomes" id="UP000057609">
    <property type="component" value="Chromosome"/>
</dbReference>
<dbReference type="CDD" id="cd06261">
    <property type="entry name" value="TM_PBP2"/>
    <property type="match status" value="1"/>
</dbReference>
<sequence length="255" mass="27714">MRRWTNYLLLPLIVPVLILLAWEALSSQGLISPIILPAPSTIWDTLVEMVKSGELLGHLRVSLLRVLQGFSVGGGLGLLVGTGIGLSRRLERALTLITGLLRPIPIIAWVPVLILWMGIDEGSKVTVIAIGSFWPVLLNVIQGIRSTDKKYLEVARILEKSRATLLLKVIFPSALPSIFTGLRVGIGIAWMSVIGAELIAASAGVGYMIMYARELSQPDVMLVGVISIGITGLGIDFLLRRLEGRLLKWNVNVRG</sequence>
<dbReference type="STRING" id="345632.GPICK_01120"/>
<feature type="transmembrane region" description="Helical" evidence="7">
    <location>
        <begin position="188"/>
        <end position="208"/>
    </location>
</feature>
<keyword evidence="10" id="KW-1185">Reference proteome</keyword>
<keyword evidence="5 7" id="KW-1133">Transmembrane helix</keyword>
<evidence type="ECO:0000313" key="10">
    <source>
        <dbReference type="Proteomes" id="UP000057609"/>
    </source>
</evidence>